<protein>
    <submittedName>
        <fullName evidence="1">Uncharacterized protein</fullName>
    </submittedName>
</protein>
<accession>A0A4Y2LY33</accession>
<sequence length="112" mass="12696">MKHHLQLQQKKLFIASKKNRLGADVSQLQQGLQQSNYASATRPSSGPFLIKCHMPEWWSTFGTIYLNIRPCGAVISYSRLIYLPFAVAISGFIRSLKTARIRFSFSSTMETP</sequence>
<dbReference type="Proteomes" id="UP000499080">
    <property type="component" value="Unassembled WGS sequence"/>
</dbReference>
<keyword evidence="2" id="KW-1185">Reference proteome</keyword>
<dbReference type="AlphaFoldDB" id="A0A4Y2LY33"/>
<evidence type="ECO:0000313" key="2">
    <source>
        <dbReference type="Proteomes" id="UP000499080"/>
    </source>
</evidence>
<proteinExistence type="predicted"/>
<evidence type="ECO:0000313" key="1">
    <source>
        <dbReference type="EMBL" id="GBN19060.1"/>
    </source>
</evidence>
<reference evidence="1 2" key="1">
    <citation type="journal article" date="2019" name="Sci. Rep.">
        <title>Orb-weaving spider Araneus ventricosus genome elucidates the spidroin gene catalogue.</title>
        <authorList>
            <person name="Kono N."/>
            <person name="Nakamura H."/>
            <person name="Ohtoshi R."/>
            <person name="Moran D.A.P."/>
            <person name="Shinohara A."/>
            <person name="Yoshida Y."/>
            <person name="Fujiwara M."/>
            <person name="Mori M."/>
            <person name="Tomita M."/>
            <person name="Arakawa K."/>
        </authorList>
    </citation>
    <scope>NUCLEOTIDE SEQUENCE [LARGE SCALE GENOMIC DNA]</scope>
</reference>
<name>A0A4Y2LY33_ARAVE</name>
<dbReference type="EMBL" id="BGPR01006443">
    <property type="protein sequence ID" value="GBN19060.1"/>
    <property type="molecule type" value="Genomic_DNA"/>
</dbReference>
<comment type="caution">
    <text evidence="1">The sequence shown here is derived from an EMBL/GenBank/DDBJ whole genome shotgun (WGS) entry which is preliminary data.</text>
</comment>
<organism evidence="1 2">
    <name type="scientific">Araneus ventricosus</name>
    <name type="common">Orbweaver spider</name>
    <name type="synonym">Epeira ventricosa</name>
    <dbReference type="NCBI Taxonomy" id="182803"/>
    <lineage>
        <taxon>Eukaryota</taxon>
        <taxon>Metazoa</taxon>
        <taxon>Ecdysozoa</taxon>
        <taxon>Arthropoda</taxon>
        <taxon>Chelicerata</taxon>
        <taxon>Arachnida</taxon>
        <taxon>Araneae</taxon>
        <taxon>Araneomorphae</taxon>
        <taxon>Entelegynae</taxon>
        <taxon>Araneoidea</taxon>
        <taxon>Araneidae</taxon>
        <taxon>Araneus</taxon>
    </lineage>
</organism>
<gene>
    <name evidence="1" type="ORF">AVEN_73126_1</name>
</gene>